<dbReference type="EMBL" id="JADXDR010000067">
    <property type="protein sequence ID" value="KAI7841141.1"/>
    <property type="molecule type" value="Genomic_DNA"/>
</dbReference>
<dbReference type="GO" id="GO:0010008">
    <property type="term" value="C:endosome membrane"/>
    <property type="evidence" value="ECO:0007669"/>
    <property type="project" value="UniProtKB-SubCell"/>
</dbReference>
<dbReference type="Pfam" id="PF00581">
    <property type="entry name" value="Rhodanese"/>
    <property type="match status" value="1"/>
</dbReference>
<dbReference type="AlphaFoldDB" id="A0AAD5DRV7"/>
<evidence type="ECO:0000256" key="10">
    <source>
        <dbReference type="ARBA" id="ARBA00023136"/>
    </source>
</evidence>
<gene>
    <name evidence="12" type="ORF">COHA_005110</name>
</gene>
<dbReference type="Gene3D" id="1.25.40.660">
    <property type="entry name" value="Vacuolar protein sorting-associated protein 35, helical subcomplex Vps35-C"/>
    <property type="match status" value="1"/>
</dbReference>
<dbReference type="SUPFAM" id="SSF52821">
    <property type="entry name" value="Rhodanese/Cell cycle control phosphatase"/>
    <property type="match status" value="1"/>
</dbReference>
<accession>A0AAD5DRV7</accession>
<dbReference type="GO" id="GO:0030906">
    <property type="term" value="C:retromer, cargo-selective complex"/>
    <property type="evidence" value="ECO:0007669"/>
    <property type="project" value="InterPro"/>
</dbReference>
<evidence type="ECO:0000256" key="2">
    <source>
        <dbReference type="ARBA" id="ARBA00004179"/>
    </source>
</evidence>
<keyword evidence="9" id="KW-0333">Golgi apparatus</keyword>
<evidence type="ECO:0000313" key="13">
    <source>
        <dbReference type="Proteomes" id="UP001205105"/>
    </source>
</evidence>
<keyword evidence="13" id="KW-1185">Reference proteome</keyword>
<evidence type="ECO:0000256" key="4">
    <source>
        <dbReference type="ARBA" id="ARBA00004546"/>
    </source>
</evidence>
<keyword evidence="8" id="KW-0653">Protein transport</keyword>
<evidence type="ECO:0000256" key="7">
    <source>
        <dbReference type="ARBA" id="ARBA00022490"/>
    </source>
</evidence>
<dbReference type="GO" id="GO:0005794">
    <property type="term" value="C:Golgi apparatus"/>
    <property type="evidence" value="ECO:0007669"/>
    <property type="project" value="UniProtKB-SubCell"/>
</dbReference>
<dbReference type="Gene3D" id="3.40.250.10">
    <property type="entry name" value="Rhodanese-like domain"/>
    <property type="match status" value="1"/>
</dbReference>
<sequence length="1087" mass="119478">MRGDERWRRHVHAATELRAAGLGRDAFAALQACTPLSTRCRVTMVEPSYAPDEQKAWLKDASNADDDNMKEALRYSAALLGELRTSLLSPQKYYELYMQACDELRNLEMFFREEQAKVRPHADLYDLVQHAGNIVPRLYLLCTAGACYIRGGEAPAKLILRDVVEMCKGVQHPTRGLFLRAYLVQVMRGLLPDTGSKFEGEEGGNVVDALEFLLVNFTEMNKLWVRMAHQGSPRDREKRDRERSQLSDLVGKNLTYLSQLDGLTFQLYRDVVLPRVLEQVVSCRDDIAQQYLMQCVIMVFPDEFHLGTLQALLGALPQLQPGVRVHTVLSLLMDRLANYAAGDHSVVAQMSGVDAFGQMSGVALKVVEQHPEMPGADVAAMYSALLAFSGTVYPDQLEYVDRVLQTCHNALQRRGPITDPRAEKQVVALLSTPLDKYDVVTVLGLAHYPSVMELLQPRVKREVATKIVQTVLLLFCPKQPRQLNRRCCCCSCNEAQHAKQRCCSVLGLAHYPSVMELLQPRVKREVATKIVQTVLRGGTLISSVDQAEMLFSFIAPLVRDMEGLQDELDEEDIAEDASLLARLVHQLQAPGGDSDAQYAVLQAAQRHFLTGGPQRAKHTLPPLAFAALQVDAATWYRFLHQTASELAAVPAAELALQLFLTCAHSASEEAGLDVTAYEFFEQAFVLYEESIPDSRQEVRALQSIMGTLNRCYAIAPEERAALCHKAASYCAKLLKRVDQCQAVLACSHLHWQPEKEGKQAARDEQGVLSCLKRALKIANAAQQQLAVAAKRPAADAGLGPGGLFVEILNHYLYFFDQGCQQITAAVLQSLLELVANEMAAEGCRDNEPLQAFYANTLAHIRQQKAKGGEAAARYDGLQVQLQPQRQPQARPFTALRQRQRQQAAGVCRAAAAGPPVDVEMARKLLDGQTVVLDIRYGSQSVFHRMPAAEYEAGRITKPPRRTVGVPFAAGQDGAAFVAQVAAQLPSRARIIVMCADGGQASEEAAALLAAAGYESVAAMEGGYQAYCQVWGPSGKRRPPAGRWVSTGKEALKSGLNIPGVAESYDEGGNLQQARWAKGLAPGETLPQ</sequence>
<evidence type="ECO:0000313" key="12">
    <source>
        <dbReference type="EMBL" id="KAI7841141.1"/>
    </source>
</evidence>
<dbReference type="GO" id="GO:0005829">
    <property type="term" value="C:cytosol"/>
    <property type="evidence" value="ECO:0007669"/>
    <property type="project" value="GOC"/>
</dbReference>
<dbReference type="PANTHER" id="PTHR11099">
    <property type="entry name" value="VACUOLAR SORTING PROTEIN 35"/>
    <property type="match status" value="1"/>
</dbReference>
<evidence type="ECO:0000256" key="5">
    <source>
        <dbReference type="ARBA" id="ARBA00006536"/>
    </source>
</evidence>
<dbReference type="InterPro" id="IPR036873">
    <property type="entry name" value="Rhodanese-like_dom_sf"/>
</dbReference>
<evidence type="ECO:0000256" key="9">
    <source>
        <dbReference type="ARBA" id="ARBA00023034"/>
    </source>
</evidence>
<evidence type="ECO:0000256" key="8">
    <source>
        <dbReference type="ARBA" id="ARBA00022927"/>
    </source>
</evidence>
<keyword evidence="10" id="KW-0472">Membrane</keyword>
<dbReference type="GO" id="GO:0005770">
    <property type="term" value="C:late endosome"/>
    <property type="evidence" value="ECO:0007669"/>
    <property type="project" value="TreeGrafter"/>
</dbReference>
<dbReference type="GO" id="GO:0042147">
    <property type="term" value="P:retrograde transport, endosome to Golgi"/>
    <property type="evidence" value="ECO:0007669"/>
    <property type="project" value="InterPro"/>
</dbReference>
<proteinExistence type="inferred from homology"/>
<feature type="domain" description="Rhodanese" evidence="11">
    <location>
        <begin position="925"/>
        <end position="1035"/>
    </location>
</feature>
<dbReference type="InterPro" id="IPR005378">
    <property type="entry name" value="Vps35"/>
</dbReference>
<keyword evidence="6" id="KW-0813">Transport</keyword>
<dbReference type="PANTHER" id="PTHR11099:SF0">
    <property type="entry name" value="VACUOLAR PROTEIN SORTING-ASSOCIATED PROTEIN 35"/>
    <property type="match status" value="1"/>
</dbReference>
<evidence type="ECO:0000256" key="6">
    <source>
        <dbReference type="ARBA" id="ARBA00022448"/>
    </source>
</evidence>
<dbReference type="InterPro" id="IPR001763">
    <property type="entry name" value="Rhodanese-like_dom"/>
</dbReference>
<evidence type="ECO:0000259" key="11">
    <source>
        <dbReference type="PROSITE" id="PS50206"/>
    </source>
</evidence>
<evidence type="ECO:0000256" key="1">
    <source>
        <dbReference type="ARBA" id="ARBA00004125"/>
    </source>
</evidence>
<comment type="subcellular location">
    <subcellularLocation>
        <location evidence="3">Cytoplasm</location>
    </subcellularLocation>
    <subcellularLocation>
        <location evidence="1">Endosome membrane</location>
        <topology evidence="1">Peripheral membrane protein</topology>
        <orientation evidence="1">Cytoplasmic side</orientation>
    </subcellularLocation>
    <subcellularLocation>
        <location evidence="4">Golgi apparatus</location>
        <location evidence="4">trans-Golgi network membrane</location>
        <topology evidence="4">Peripheral membrane protein</topology>
        <orientation evidence="4">Cytoplasmic side</orientation>
    </subcellularLocation>
    <subcellularLocation>
        <location evidence="2">Prevacuolar compartment membrane</location>
        <topology evidence="2">Peripheral membrane protein</topology>
        <orientation evidence="2">Cytoplasmic side</orientation>
    </subcellularLocation>
</comment>
<dbReference type="Proteomes" id="UP001205105">
    <property type="component" value="Unassembled WGS sequence"/>
</dbReference>
<protein>
    <recommendedName>
        <fullName evidence="11">Rhodanese domain-containing protein</fullName>
    </recommendedName>
</protein>
<dbReference type="SMART" id="SM00450">
    <property type="entry name" value="RHOD"/>
    <property type="match status" value="1"/>
</dbReference>
<dbReference type="InterPro" id="IPR042491">
    <property type="entry name" value="Vps35_C"/>
</dbReference>
<dbReference type="FunFam" id="1.25.40.660:FF:000003">
    <property type="entry name" value="Vacuolar protein sorting-associated protein 35"/>
    <property type="match status" value="1"/>
</dbReference>
<dbReference type="Pfam" id="PF03635">
    <property type="entry name" value="Vps35"/>
    <property type="match status" value="2"/>
</dbReference>
<dbReference type="GO" id="GO:0006886">
    <property type="term" value="P:intracellular protein transport"/>
    <property type="evidence" value="ECO:0007669"/>
    <property type="project" value="TreeGrafter"/>
</dbReference>
<comment type="caution">
    <text evidence="12">The sequence shown here is derived from an EMBL/GenBank/DDBJ whole genome shotgun (WGS) entry which is preliminary data.</text>
</comment>
<dbReference type="PROSITE" id="PS50206">
    <property type="entry name" value="RHODANESE_3"/>
    <property type="match status" value="1"/>
</dbReference>
<keyword evidence="7" id="KW-0963">Cytoplasm</keyword>
<comment type="similarity">
    <text evidence="5">Belongs to the VPS35 family.</text>
</comment>
<organism evidence="12 13">
    <name type="scientific">Chlorella ohadii</name>
    <dbReference type="NCBI Taxonomy" id="2649997"/>
    <lineage>
        <taxon>Eukaryota</taxon>
        <taxon>Viridiplantae</taxon>
        <taxon>Chlorophyta</taxon>
        <taxon>core chlorophytes</taxon>
        <taxon>Trebouxiophyceae</taxon>
        <taxon>Chlorellales</taxon>
        <taxon>Chlorellaceae</taxon>
        <taxon>Chlorella clade</taxon>
        <taxon>Chlorella</taxon>
    </lineage>
</organism>
<name>A0AAD5DRV7_9CHLO</name>
<reference evidence="12" key="1">
    <citation type="submission" date="2020-11" db="EMBL/GenBank/DDBJ databases">
        <title>Chlorella ohadii genome sequencing and assembly.</title>
        <authorList>
            <person name="Murik O."/>
            <person name="Treves H."/>
            <person name="Kedem I."/>
            <person name="Shotland Y."/>
            <person name="Kaplan A."/>
        </authorList>
    </citation>
    <scope>NUCLEOTIDE SEQUENCE</scope>
    <source>
        <strain evidence="12">1</strain>
    </source>
</reference>
<evidence type="ECO:0000256" key="3">
    <source>
        <dbReference type="ARBA" id="ARBA00004496"/>
    </source>
</evidence>